<feature type="signal peptide" evidence="18">
    <location>
        <begin position="1"/>
        <end position="19"/>
    </location>
</feature>
<evidence type="ECO:0000256" key="15">
    <source>
        <dbReference type="ARBA" id="ARBA00023125"/>
    </source>
</evidence>
<proteinExistence type="inferred from homology"/>
<keyword evidence="22" id="KW-1185">Reference proteome</keyword>
<keyword evidence="9" id="KW-0158">Chromosome</keyword>
<evidence type="ECO:0000256" key="3">
    <source>
        <dbReference type="ARBA" id="ARBA00004123"/>
    </source>
</evidence>
<dbReference type="InterPro" id="IPR011564">
    <property type="entry name" value="Telomer_end-bd_POT1/Cdc13"/>
</dbReference>
<keyword evidence="16" id="KW-0472">Membrane</keyword>
<feature type="chain" id="PRO_5027139395" description="Dolichyl-diphosphooligosaccharide--protein glycosyltransferase subunit 1" evidence="18">
    <location>
        <begin position="20"/>
        <end position="697"/>
    </location>
</feature>
<comment type="subunit">
    <text evidence="18">Component of the oligosaccharyltransferase (OST) complex.</text>
</comment>
<evidence type="ECO:0000256" key="11">
    <source>
        <dbReference type="ARBA" id="ARBA00022729"/>
    </source>
</evidence>
<evidence type="ECO:0000256" key="8">
    <source>
        <dbReference type="ARBA" id="ARBA00017611"/>
    </source>
</evidence>
<feature type="domain" description="Telomeric single stranded DNA binding POT1/Cdc13" evidence="20">
    <location>
        <begin position="310"/>
        <end position="442"/>
    </location>
</feature>
<feature type="compositionally biased region" description="Basic and acidic residues" evidence="19">
    <location>
        <begin position="617"/>
        <end position="627"/>
    </location>
</feature>
<sequence length="697" mass="78682">MNRPFLYLTLLGFALIVRCNVNKDTINPSVVISKVERKIDISSHLVKSASSLTVENTGKSGIKSFLYAIEPSLQKYLSFIGASIKDDDNKLTVSKTAVDGHGDKEFWRINLPSSLAAGKSVQVDVDSVYAHALAPFPTKIKQSEKQLVVFTGNVFLYSPYKITSQTTTVNLASSSIESYSKSPKPVSQSEKTVTYGPYEAREPFTEAELRVHAENNNPFLTVTHLERVIELSHWGNIAVEENIQMRHSGADLSGPFSRYDYQRTQDAGASIKSFKTVLPASAKDVYYRDEIGNISTSHLKELDDMVEVELRPRFPLFGGWKTQYLLGYNVPSYQYLYNQDYCMVVSLMDQTCGEDEKLKCLLFNNEPAKLPELNIGDIVRFHRLKISMFNNEEQGQSGPGFSWLVFSSNKDASIDPTSSLSPNYTFTDSDKQKIEDLRTWIADQDELVVKCKTAKLENIIPQMYFDFVCQVVSTCYFENDHCLVLRVWDGTVTIYQLRKFEFDEELLPSCDQELLKKADGFMVDIALYDDHCDKAKEHIKPGDFIKLINLHAAVYKTANTVSTDIPTIELILHRGNSFGRGCVSADDKILEEHLQSISNLTRTITSEKSNKNKKTVRISDEHPERVIDNSQKPSTSKYNNQTFSVGPVKTSELKRPNPFAEFMNNSGNNDNIDAVTSTSVDEQKSYKESLTKIMWGK</sequence>
<dbReference type="SMART" id="SM00976">
    <property type="entry name" value="Telo_bind"/>
    <property type="match status" value="1"/>
</dbReference>
<dbReference type="GO" id="GO:0005634">
    <property type="term" value="C:nucleus"/>
    <property type="evidence" value="ECO:0007669"/>
    <property type="project" value="UniProtKB-SubCell"/>
</dbReference>
<dbReference type="SUPFAM" id="SSF50249">
    <property type="entry name" value="Nucleic acid-binding proteins"/>
    <property type="match status" value="2"/>
</dbReference>
<keyword evidence="13" id="KW-0779">Telomere</keyword>
<dbReference type="InterPro" id="IPR007676">
    <property type="entry name" value="Ribophorin_I"/>
</dbReference>
<comment type="pathway">
    <text evidence="5 18">Protein modification; protein glycosylation.</text>
</comment>
<comment type="subcellular location">
    <subcellularLocation>
        <location evidence="4">Chromosome</location>
        <location evidence="4">Telomere</location>
    </subcellularLocation>
    <subcellularLocation>
        <location evidence="2 18">Endoplasmic reticulum membrane</location>
        <topology evidence="2 18">Single-pass type I membrane protein</topology>
    </subcellularLocation>
    <subcellularLocation>
        <location evidence="3">Nucleus</location>
    </subcellularLocation>
</comment>
<dbReference type="InterPro" id="IPR012340">
    <property type="entry name" value="NA-bd_OB-fold"/>
</dbReference>
<keyword evidence="11 18" id="KW-0732">Signal</keyword>
<evidence type="ECO:0000256" key="2">
    <source>
        <dbReference type="ARBA" id="ARBA00004115"/>
    </source>
</evidence>
<name>A0A6J8DNG2_MYTCO</name>
<comment type="function">
    <text evidence="1 18">Subunit of the oligosaccharyl transferase (OST) complex that catalyzes the initial transfer of a defined glycan (Glc(3)Man(9)GlcNAc(2) in eukaryotes) from the lipid carrier dolichol-pyrophosphate to an asparagine residue within an Asn-X-Ser/Thr consensus motif in nascent polypeptide chains, the first step in protein N-glycosylation. N-glycosylation occurs cotranslationally and the complex associates with the Sec61 complex at the channel-forming translocon complex that mediates protein translocation across the endoplasmic reticulum (ER). All subunits are required for a maximal enzyme activity.</text>
</comment>
<comment type="similarity">
    <text evidence="7 18">Belongs to the OST1 family.</text>
</comment>
<evidence type="ECO:0000256" key="16">
    <source>
        <dbReference type="ARBA" id="ARBA00023136"/>
    </source>
</evidence>
<dbReference type="AlphaFoldDB" id="A0A6J8DNG2"/>
<keyword evidence="14" id="KW-1133">Transmembrane helix</keyword>
<dbReference type="GO" id="GO:0018279">
    <property type="term" value="P:protein N-linked glycosylation via asparagine"/>
    <property type="evidence" value="ECO:0007669"/>
    <property type="project" value="TreeGrafter"/>
</dbReference>
<keyword evidence="15" id="KW-0238">DNA-binding</keyword>
<evidence type="ECO:0000313" key="22">
    <source>
        <dbReference type="Proteomes" id="UP000507470"/>
    </source>
</evidence>
<keyword evidence="17" id="KW-0539">Nucleus</keyword>
<evidence type="ECO:0000256" key="19">
    <source>
        <dbReference type="SAM" id="MobiDB-lite"/>
    </source>
</evidence>
<keyword evidence="10" id="KW-0812">Transmembrane</keyword>
<protein>
    <recommendedName>
        <fullName evidence="8 18">Dolichyl-diphosphooligosaccharide--protein glycosyltransferase subunit 1</fullName>
    </recommendedName>
</protein>
<dbReference type="InterPro" id="IPR032042">
    <property type="entry name" value="POT1PC"/>
</dbReference>
<feature type="compositionally biased region" description="Polar residues" evidence="19">
    <location>
        <begin position="628"/>
        <end position="642"/>
    </location>
</feature>
<evidence type="ECO:0000313" key="21">
    <source>
        <dbReference type="EMBL" id="CAC5410163.1"/>
    </source>
</evidence>
<dbReference type="Gene3D" id="2.40.50.140">
    <property type="entry name" value="Nucleic acid-binding proteins"/>
    <property type="match status" value="2"/>
</dbReference>
<dbReference type="Pfam" id="PF04597">
    <property type="entry name" value="Ribophorin_I"/>
    <property type="match status" value="1"/>
</dbReference>
<dbReference type="PANTHER" id="PTHR21049">
    <property type="entry name" value="RIBOPHORIN I"/>
    <property type="match status" value="1"/>
</dbReference>
<accession>A0A6J8DNG2</accession>
<evidence type="ECO:0000256" key="14">
    <source>
        <dbReference type="ARBA" id="ARBA00022989"/>
    </source>
</evidence>
<dbReference type="EMBL" id="CACVKT020007720">
    <property type="protein sequence ID" value="CAC5410163.1"/>
    <property type="molecule type" value="Genomic_DNA"/>
</dbReference>
<gene>
    <name evidence="21" type="ORF">MCOR_43366</name>
</gene>
<dbReference type="Proteomes" id="UP000507470">
    <property type="component" value="Unassembled WGS sequence"/>
</dbReference>
<evidence type="ECO:0000259" key="20">
    <source>
        <dbReference type="SMART" id="SM00976"/>
    </source>
</evidence>
<evidence type="ECO:0000256" key="9">
    <source>
        <dbReference type="ARBA" id="ARBA00022454"/>
    </source>
</evidence>
<evidence type="ECO:0000256" key="17">
    <source>
        <dbReference type="ARBA" id="ARBA00023242"/>
    </source>
</evidence>
<keyword evidence="12 18" id="KW-0256">Endoplasmic reticulum</keyword>
<reference evidence="21 22" key="1">
    <citation type="submission" date="2020-06" db="EMBL/GenBank/DDBJ databases">
        <authorList>
            <person name="Li R."/>
            <person name="Bekaert M."/>
        </authorList>
    </citation>
    <scope>NUCLEOTIDE SEQUENCE [LARGE SCALE GENOMIC DNA]</scope>
    <source>
        <strain evidence="22">wild</strain>
    </source>
</reference>
<dbReference type="GO" id="GO:0043047">
    <property type="term" value="F:single-stranded telomeric DNA binding"/>
    <property type="evidence" value="ECO:0007669"/>
    <property type="project" value="InterPro"/>
</dbReference>
<evidence type="ECO:0000256" key="13">
    <source>
        <dbReference type="ARBA" id="ARBA00022895"/>
    </source>
</evidence>
<evidence type="ECO:0000256" key="5">
    <source>
        <dbReference type="ARBA" id="ARBA00004922"/>
    </source>
</evidence>
<evidence type="ECO:0000256" key="1">
    <source>
        <dbReference type="ARBA" id="ARBA00002791"/>
    </source>
</evidence>
<feature type="region of interest" description="Disordered" evidence="19">
    <location>
        <begin position="609"/>
        <end position="642"/>
    </location>
</feature>
<evidence type="ECO:0000256" key="6">
    <source>
        <dbReference type="ARBA" id="ARBA00008442"/>
    </source>
</evidence>
<dbReference type="GO" id="GO:0000781">
    <property type="term" value="C:chromosome, telomeric region"/>
    <property type="evidence" value="ECO:0007669"/>
    <property type="project" value="UniProtKB-SubCell"/>
</dbReference>
<dbReference type="PANTHER" id="PTHR21049:SF0">
    <property type="entry name" value="DOLICHYL-DIPHOSPHOOLIGOSACCHARIDE--PROTEIN GLYCOSYLTRANSFERASE SUBUNIT 1"/>
    <property type="match status" value="1"/>
</dbReference>
<evidence type="ECO:0000256" key="7">
    <source>
        <dbReference type="ARBA" id="ARBA00008905"/>
    </source>
</evidence>
<evidence type="ECO:0000256" key="12">
    <source>
        <dbReference type="ARBA" id="ARBA00022824"/>
    </source>
</evidence>
<evidence type="ECO:0000256" key="4">
    <source>
        <dbReference type="ARBA" id="ARBA00004574"/>
    </source>
</evidence>
<dbReference type="OrthoDB" id="310030at2759"/>
<dbReference type="GO" id="GO:0008250">
    <property type="term" value="C:oligosaccharyltransferase complex"/>
    <property type="evidence" value="ECO:0007669"/>
    <property type="project" value="UniProtKB-UniRule"/>
</dbReference>
<dbReference type="UniPathway" id="UPA00378"/>
<dbReference type="Pfam" id="PF16686">
    <property type="entry name" value="POT1PC"/>
    <property type="match status" value="1"/>
</dbReference>
<dbReference type="GO" id="GO:0000723">
    <property type="term" value="P:telomere maintenance"/>
    <property type="evidence" value="ECO:0007669"/>
    <property type="project" value="InterPro"/>
</dbReference>
<organism evidence="21 22">
    <name type="scientific">Mytilus coruscus</name>
    <name type="common">Sea mussel</name>
    <dbReference type="NCBI Taxonomy" id="42192"/>
    <lineage>
        <taxon>Eukaryota</taxon>
        <taxon>Metazoa</taxon>
        <taxon>Spiralia</taxon>
        <taxon>Lophotrochozoa</taxon>
        <taxon>Mollusca</taxon>
        <taxon>Bivalvia</taxon>
        <taxon>Autobranchia</taxon>
        <taxon>Pteriomorphia</taxon>
        <taxon>Mytilida</taxon>
        <taxon>Mytiloidea</taxon>
        <taxon>Mytilidae</taxon>
        <taxon>Mytilinae</taxon>
        <taxon>Mytilus</taxon>
    </lineage>
</organism>
<dbReference type="CDD" id="cd04497">
    <property type="entry name" value="hPOT1_OB1_like"/>
    <property type="match status" value="1"/>
</dbReference>
<comment type="similarity">
    <text evidence="6">Belongs to the telombin family.</text>
</comment>
<evidence type="ECO:0000256" key="10">
    <source>
        <dbReference type="ARBA" id="ARBA00022692"/>
    </source>
</evidence>
<evidence type="ECO:0000256" key="18">
    <source>
        <dbReference type="RuleBase" id="RU361143"/>
    </source>
</evidence>